<dbReference type="GO" id="GO:0004252">
    <property type="term" value="F:serine-type endopeptidase activity"/>
    <property type="evidence" value="ECO:0007669"/>
    <property type="project" value="InterPro"/>
</dbReference>
<evidence type="ECO:0000259" key="5">
    <source>
        <dbReference type="SMART" id="SM00560"/>
    </source>
</evidence>
<dbReference type="InterPro" id="IPR013320">
    <property type="entry name" value="ConA-like_dom_sf"/>
</dbReference>
<name>A0A7W3IU15_9ACTN</name>
<dbReference type="EMBL" id="JACGWT010000004">
    <property type="protein sequence ID" value="MBA8795234.1"/>
    <property type="molecule type" value="Genomic_DNA"/>
</dbReference>
<feature type="transmembrane region" description="Helical" evidence="4">
    <location>
        <begin position="308"/>
        <end position="327"/>
    </location>
</feature>
<dbReference type="SUPFAM" id="SSF49899">
    <property type="entry name" value="Concanavalin A-like lectins/glucanases"/>
    <property type="match status" value="1"/>
</dbReference>
<organism evidence="6 7">
    <name type="scientific">Microlunatus kandeliicorticis</name>
    <dbReference type="NCBI Taxonomy" id="1759536"/>
    <lineage>
        <taxon>Bacteria</taxon>
        <taxon>Bacillati</taxon>
        <taxon>Actinomycetota</taxon>
        <taxon>Actinomycetes</taxon>
        <taxon>Propionibacteriales</taxon>
        <taxon>Propionibacteriaceae</taxon>
        <taxon>Microlunatus</taxon>
    </lineage>
</organism>
<feature type="compositionally biased region" description="Basic and acidic residues" evidence="3">
    <location>
        <begin position="243"/>
        <end position="253"/>
    </location>
</feature>
<dbReference type="Proteomes" id="UP000523079">
    <property type="component" value="Unassembled WGS sequence"/>
</dbReference>
<dbReference type="GO" id="GO:0006465">
    <property type="term" value="P:signal peptide processing"/>
    <property type="evidence" value="ECO:0007669"/>
    <property type="project" value="InterPro"/>
</dbReference>
<keyword evidence="4" id="KW-1133">Transmembrane helix</keyword>
<dbReference type="InterPro" id="IPR006558">
    <property type="entry name" value="LamG-like"/>
</dbReference>
<evidence type="ECO:0000256" key="2">
    <source>
        <dbReference type="ARBA" id="ARBA00023157"/>
    </source>
</evidence>
<proteinExistence type="predicted"/>
<dbReference type="CDD" id="cd06530">
    <property type="entry name" value="S26_SPase_I"/>
    <property type="match status" value="1"/>
</dbReference>
<feature type="compositionally biased region" description="Basic and acidic residues" evidence="3">
    <location>
        <begin position="18"/>
        <end position="46"/>
    </location>
</feature>
<feature type="compositionally biased region" description="Basic and acidic residues" evidence="3">
    <location>
        <begin position="220"/>
        <end position="230"/>
    </location>
</feature>
<dbReference type="AlphaFoldDB" id="A0A7W3IU15"/>
<evidence type="ECO:0000256" key="3">
    <source>
        <dbReference type="SAM" id="MobiDB-lite"/>
    </source>
</evidence>
<dbReference type="RefSeq" id="WP_182560815.1">
    <property type="nucleotide sequence ID" value="NZ_JACGWT010000004.1"/>
</dbReference>
<dbReference type="Pfam" id="PF13385">
    <property type="entry name" value="Laminin_G_3"/>
    <property type="match status" value="1"/>
</dbReference>
<dbReference type="InterPro" id="IPR019533">
    <property type="entry name" value="Peptidase_S26"/>
</dbReference>
<feature type="transmembrane region" description="Helical" evidence="4">
    <location>
        <begin position="70"/>
        <end position="91"/>
    </location>
</feature>
<dbReference type="SUPFAM" id="SSF51306">
    <property type="entry name" value="LexA/Signal peptidase"/>
    <property type="match status" value="1"/>
</dbReference>
<evidence type="ECO:0000313" key="6">
    <source>
        <dbReference type="EMBL" id="MBA8795234.1"/>
    </source>
</evidence>
<gene>
    <name evidence="6" type="ORF">FHX74_002862</name>
</gene>
<feature type="region of interest" description="Disordered" evidence="3">
    <location>
        <begin position="220"/>
        <end position="269"/>
    </location>
</feature>
<sequence length="544" mass="56989">MPPDQSPETPAGTVTADARTDHARTDHDRTDHDRTDHDRVEHDPAEHPAAATGERLPGWPELLGITLARAVLAALLSLAAWAAVPALIGWHPTTVMTGSMMPRLHVGDVAVSRPLHGRAPTLGTVLLFDDPDHPGRLRLHRFVAVDPEGRIVTKGDANPQNDSSPITAAAVRGVGTLRVPFLGLPVLWIRTGDWLPLGLTVAGLIGLIALAGRPVVRRTDDEARDGHDDGADNGDGADNASDGADRTSAEAQRRNPAPHPTPTGGRPVRRMAAAVTATTAAAVLLTAVGVPAGAAFSDTTDTSADFAALPYFTCASAVVASSPWVYYRMDETLLSVLGAVDSSGNNRTGTYSSTGRTTQQTRACTRDSGYAMSFNGSNGSLSSPLYNAAPPNTFTVAIWFKTTTTKGGKLIGWGNSQTGLSGTYDRHLYLTNAGAVVFGVYPGAVRTVSSATGLNDGKWHQAVGTLSPAGQVLYVDGVQVAADPSTTSAEQASSSGYWRIGYDNLANWTNTPTSNYFSGTLDDAAVYLTALSATTVRNQYLAGT</sequence>
<comment type="caution">
    <text evidence="6">The sequence shown here is derived from an EMBL/GenBank/DDBJ whole genome shotgun (WGS) entry which is preliminary data.</text>
</comment>
<evidence type="ECO:0000256" key="1">
    <source>
        <dbReference type="ARBA" id="ARBA00022729"/>
    </source>
</evidence>
<keyword evidence="7" id="KW-1185">Reference proteome</keyword>
<protein>
    <submittedName>
        <fullName evidence="6">Signal peptidase I</fullName>
    </submittedName>
</protein>
<reference evidence="6 7" key="1">
    <citation type="submission" date="2020-07" db="EMBL/GenBank/DDBJ databases">
        <title>Sequencing the genomes of 1000 actinobacteria strains.</title>
        <authorList>
            <person name="Klenk H.-P."/>
        </authorList>
    </citation>
    <scope>NUCLEOTIDE SEQUENCE [LARGE SCALE GENOMIC DNA]</scope>
    <source>
        <strain evidence="6 7">DSM 100723</strain>
    </source>
</reference>
<keyword evidence="4" id="KW-0812">Transmembrane</keyword>
<dbReference type="SMART" id="SM00560">
    <property type="entry name" value="LamGL"/>
    <property type="match status" value="1"/>
</dbReference>
<feature type="domain" description="LamG-like jellyroll fold" evidence="5">
    <location>
        <begin position="392"/>
        <end position="534"/>
    </location>
</feature>
<evidence type="ECO:0000313" key="7">
    <source>
        <dbReference type="Proteomes" id="UP000523079"/>
    </source>
</evidence>
<feature type="transmembrane region" description="Helical" evidence="4">
    <location>
        <begin position="194"/>
        <end position="212"/>
    </location>
</feature>
<keyword evidence="4" id="KW-0472">Membrane</keyword>
<feature type="region of interest" description="Disordered" evidence="3">
    <location>
        <begin position="1"/>
        <end position="56"/>
    </location>
</feature>
<feature type="transmembrane region" description="Helical" evidence="4">
    <location>
        <begin position="272"/>
        <end position="296"/>
    </location>
</feature>
<keyword evidence="1" id="KW-0732">Signal</keyword>
<keyword evidence="2" id="KW-1015">Disulfide bond</keyword>
<evidence type="ECO:0000256" key="4">
    <source>
        <dbReference type="SAM" id="Phobius"/>
    </source>
</evidence>
<dbReference type="InterPro" id="IPR036286">
    <property type="entry name" value="LexA/Signal_pep-like_sf"/>
</dbReference>
<accession>A0A7W3IU15</accession>
<dbReference type="Gene3D" id="2.60.120.200">
    <property type="match status" value="1"/>
</dbReference>